<dbReference type="Proteomes" id="UP000307702">
    <property type="component" value="Unassembled WGS sequence"/>
</dbReference>
<evidence type="ECO:0000313" key="3">
    <source>
        <dbReference type="EMBL" id="TMM45437.1"/>
    </source>
</evidence>
<dbReference type="InterPro" id="IPR015919">
    <property type="entry name" value="Cadherin-like_sf"/>
</dbReference>
<dbReference type="RefSeq" id="WP_138622420.1">
    <property type="nucleotide sequence ID" value="NZ_SZVP01000006.1"/>
</dbReference>
<name>A0A8H2PKN1_9GAMM</name>
<keyword evidence="4" id="KW-1185">Reference proteome</keyword>
<sequence>MKLITIVLFMFCSFNLQAMLIFVETSTEKKIALEVEAGDSIENVKAKIQDKEGIPPDQQRLHFGIKELENDRTLSDYNIQSESTLVLTLALRNLAPSTITTFDGLVSASDGQFVNANPTALAKNILGTGWDFSVTGDNEPGQYAAIGIHNDSHITSDTDSISGRDQGRTNKLIDVAFSSNDRSEFFLNNFKVYPSDISTRNPVVFDVVGYKDGSQVVGALKTFSISNKALSKICFADTPEFADIDEFRITNFTRDIFSLYFDDINLSLPSPPSINLPPLPIVSEDETNVAISDDIEITDVDCENQEVTLSANGGNISIDTTGINLLSGDGLDDSLIRFSGALVDVNNALNSLTFTPTPNLNGINAGTIIVLAKESTLGETTKTLTFNIASVNDKPVISGSPATTVAEDTAYSFIPTVTDVDTGDTKTFSITNKPSWATFSTATGALTGTPTQANIGTVTGIVITVADKAGATDSLSFNITVTNTNDAPVISGSPATTVAEDAAYSFIPTVTDVDTGDTKTFSITNKPSWATFSSATGALTGTPGNGNSGVFSGIVITVSDTDTSSASLAAFSITVKKVNDVPVANSESISVDEDGVTTFMLSVSDLDGDVLAITITSLPSNGSLEQVGDNWQYTPGANYFGDDSFNFIANDGEVDSTQATVSITVNPVNDKPDAVDDTIALPKAANNQYALSLLSNDTDVDGDILTVMAISADIGQVSINDASVSYIGEQGYAGVVNLSYTISDGNNGSDKANVVLTLGGSTDPDAPVITLPDDIVINATGLYTKAELGVATAVNINGQALPVYLLDGNIMFAPGNNKAYWQSVDRLGNQTIAAQTVTVHPLVSISKDQTVIEGSSVTVNFILNGQSPTYPVEVPFTVSGSASSGSDHDLIADSVSIDETNSASVSFNIFDDGLDEDVETIVITIDSEINASANATQIITITEGNAAPEVSLLVTQDTEQRLLFAKNAGSAVIEALVTDLNVSDMHSFIWHSTDSDVNNMISGESSKVVNINPSELDVGVYLLSVEVSDNGEPTKTTQANVYIEVVNALTALASTDTDGDLIPDNAEGYSDEDGDGIPNYLDAINACNVLPSHITNQKGFLVEGEPGVCLRKGNSVASAQSGGALLSNTEIENTLGDDTLAANIGGVFDFIAYGLPQAGQTYQVVFPQHAPIPNNAIYRKLNNDNTWVNFVEDEYNAIYSTLGEPGFCPPPNAAQWTPGLTAGHWCVQLTLSDGGPNDDDGMINNAIVDPGGVAVLNSGNTAPIATTDSIEVFWNESIDIDVLANDSDANGDTLVISSVNVNFGDVVIKDEALLTYTAAPNFLGNDLITYSITDGNGGVASAQVSVKVISNTLPEVAADNTSTNDRTTITIDALANDTDADNDPLTISSAFAKHGSVVIKGNQLVYSPKVGFEGVDTIEYNVSDGNGVDVTGIVTVSVQAYETITVTNKSSGGSLPSWIVLMLSLLVINRYISVRLLKGSN</sequence>
<dbReference type="InterPro" id="IPR029071">
    <property type="entry name" value="Ubiquitin-like_domsf"/>
</dbReference>
<dbReference type="InterPro" id="IPR041690">
    <property type="entry name" value="Cadherin_5"/>
</dbReference>
<dbReference type="NCBIfam" id="NF041766">
    <property type="entry name" value="choice_anch_U"/>
    <property type="match status" value="1"/>
</dbReference>
<gene>
    <name evidence="3" type="ORF">FCS21_08595</name>
</gene>
<dbReference type="PRINTS" id="PR00348">
    <property type="entry name" value="UBIQUITIN"/>
</dbReference>
<evidence type="ECO:0000259" key="2">
    <source>
        <dbReference type="PROSITE" id="PS50053"/>
    </source>
</evidence>
<dbReference type="Pfam" id="PF17963">
    <property type="entry name" value="Big_9"/>
    <property type="match status" value="3"/>
</dbReference>
<dbReference type="Pfam" id="PF17892">
    <property type="entry name" value="Cadherin_5"/>
    <property type="match status" value="1"/>
</dbReference>
<dbReference type="GO" id="GO:0016020">
    <property type="term" value="C:membrane"/>
    <property type="evidence" value="ECO:0007669"/>
    <property type="project" value="InterPro"/>
</dbReference>
<dbReference type="SUPFAM" id="SSF141072">
    <property type="entry name" value="CalX-like"/>
    <property type="match status" value="1"/>
</dbReference>
<dbReference type="Gene3D" id="2.60.40.2810">
    <property type="match status" value="2"/>
</dbReference>
<evidence type="ECO:0000313" key="4">
    <source>
        <dbReference type="Proteomes" id="UP000307702"/>
    </source>
</evidence>
<dbReference type="InterPro" id="IPR013783">
    <property type="entry name" value="Ig-like_fold"/>
</dbReference>
<dbReference type="PANTHER" id="PTHR34720">
    <property type="entry name" value="MICROCYSTIN DEPENDENT PROTEIN"/>
    <property type="match status" value="1"/>
</dbReference>
<feature type="chain" id="PRO_5034995135" evidence="1">
    <location>
        <begin position="19"/>
        <end position="1481"/>
    </location>
</feature>
<dbReference type="SUPFAM" id="SSF49313">
    <property type="entry name" value="Cadherin-like"/>
    <property type="match status" value="2"/>
</dbReference>
<dbReference type="Gene3D" id="2.60.40.3440">
    <property type="match status" value="1"/>
</dbReference>
<reference evidence="3 4" key="1">
    <citation type="submission" date="2019-05" db="EMBL/GenBank/DDBJ databases">
        <title>Colwellia ponticola sp. nov., isolated from seawater.</title>
        <authorList>
            <person name="Yoon J.-H."/>
        </authorList>
    </citation>
    <scope>NUCLEOTIDE SEQUENCE [LARGE SCALE GENOMIC DNA]</scope>
    <source>
        <strain evidence="3 4">OISW-25</strain>
    </source>
</reference>
<evidence type="ECO:0000256" key="1">
    <source>
        <dbReference type="SAM" id="SignalP"/>
    </source>
</evidence>
<dbReference type="PROSITE" id="PS50053">
    <property type="entry name" value="UBIQUITIN_2"/>
    <property type="match status" value="1"/>
</dbReference>
<dbReference type="NCBIfam" id="NF012211">
    <property type="entry name" value="tand_rpt_95"/>
    <property type="match status" value="4"/>
</dbReference>
<protein>
    <submittedName>
        <fullName evidence="3">Tandem-95 repeat protein</fullName>
    </submittedName>
</protein>
<feature type="domain" description="Ubiquitin-like" evidence="2">
    <location>
        <begin position="19"/>
        <end position="94"/>
    </location>
</feature>
<dbReference type="SMART" id="SM00213">
    <property type="entry name" value="UBQ"/>
    <property type="match status" value="1"/>
</dbReference>
<dbReference type="InterPro" id="IPR006644">
    <property type="entry name" value="Cadg"/>
</dbReference>
<feature type="signal peptide" evidence="1">
    <location>
        <begin position="1"/>
        <end position="18"/>
    </location>
</feature>
<dbReference type="Pfam" id="PF05345">
    <property type="entry name" value="He_PIG"/>
    <property type="match status" value="2"/>
</dbReference>
<dbReference type="Gene3D" id="2.60.40.10">
    <property type="entry name" value="Immunoglobulins"/>
    <property type="match status" value="2"/>
</dbReference>
<keyword evidence="1" id="KW-0732">Signal</keyword>
<proteinExistence type="predicted"/>
<dbReference type="FunFam" id="3.10.20.90:FF:000160">
    <property type="entry name" value="Polyubiquitin-C"/>
    <property type="match status" value="1"/>
</dbReference>
<dbReference type="SMART" id="SM00736">
    <property type="entry name" value="CADG"/>
    <property type="match status" value="2"/>
</dbReference>
<dbReference type="Gene3D" id="3.10.20.90">
    <property type="entry name" value="Phosphatidylinositol 3-kinase Catalytic Subunit, Chain A, domain 1"/>
    <property type="match status" value="1"/>
</dbReference>
<organism evidence="3 4">
    <name type="scientific">Colwellia ponticola</name>
    <dbReference type="NCBI Taxonomy" id="2304625"/>
    <lineage>
        <taxon>Bacteria</taxon>
        <taxon>Pseudomonadati</taxon>
        <taxon>Pseudomonadota</taxon>
        <taxon>Gammaproteobacteria</taxon>
        <taxon>Alteromonadales</taxon>
        <taxon>Colwelliaceae</taxon>
        <taxon>Colwellia</taxon>
    </lineage>
</organism>
<dbReference type="SUPFAM" id="SSF54236">
    <property type="entry name" value="Ubiquitin-like"/>
    <property type="match status" value="1"/>
</dbReference>
<dbReference type="Pfam" id="PF00240">
    <property type="entry name" value="ubiquitin"/>
    <property type="match status" value="1"/>
</dbReference>
<dbReference type="InterPro" id="IPR000626">
    <property type="entry name" value="Ubiquitin-like_dom"/>
</dbReference>
<accession>A0A8H2PKN1</accession>
<comment type="caution">
    <text evidence="3">The sequence shown here is derived from an EMBL/GenBank/DDBJ whole genome shotgun (WGS) entry which is preliminary data.</text>
</comment>
<dbReference type="GO" id="GO:0005509">
    <property type="term" value="F:calcium ion binding"/>
    <property type="evidence" value="ECO:0007669"/>
    <property type="project" value="InterPro"/>
</dbReference>
<dbReference type="OrthoDB" id="5242130at2"/>
<dbReference type="InterPro" id="IPR038081">
    <property type="entry name" value="CalX-like_sf"/>
</dbReference>
<dbReference type="PANTHER" id="PTHR34720:SF9">
    <property type="entry name" value="BLR4714 PROTEIN"/>
    <property type="match status" value="1"/>
</dbReference>
<dbReference type="EMBL" id="SZVP01000006">
    <property type="protein sequence ID" value="TMM45437.1"/>
    <property type="molecule type" value="Genomic_DNA"/>
</dbReference>
<dbReference type="InterPro" id="IPR019956">
    <property type="entry name" value="Ubiquitin_dom"/>
</dbReference>
<dbReference type="FunFam" id="2.60.40.10:FF:002543">
    <property type="match status" value="2"/>
</dbReference>
<dbReference type="InterPro" id="IPR053784">
    <property type="entry name" value="Choice_anch_U_dom"/>
</dbReference>